<protein>
    <submittedName>
        <fullName evidence="2">Uncharacterized protein</fullName>
    </submittedName>
</protein>
<dbReference type="EMBL" id="CAMXCT030006724">
    <property type="protein sequence ID" value="CAL4806288.1"/>
    <property type="molecule type" value="Genomic_DNA"/>
</dbReference>
<gene>
    <name evidence="2" type="ORF">C1SCF055_LOCUS43505</name>
</gene>
<evidence type="ECO:0000313" key="4">
    <source>
        <dbReference type="Proteomes" id="UP001152797"/>
    </source>
</evidence>
<comment type="caution">
    <text evidence="2">The sequence shown here is derived from an EMBL/GenBank/DDBJ whole genome shotgun (WGS) entry which is preliminary data.</text>
</comment>
<evidence type="ECO:0000256" key="1">
    <source>
        <dbReference type="SAM" id="Coils"/>
    </source>
</evidence>
<keyword evidence="4" id="KW-1185">Reference proteome</keyword>
<dbReference type="Proteomes" id="UP001152797">
    <property type="component" value="Unassembled WGS sequence"/>
</dbReference>
<accession>A0A9P1GPY4</accession>
<evidence type="ECO:0000313" key="3">
    <source>
        <dbReference type="EMBL" id="CAL4806288.1"/>
    </source>
</evidence>
<sequence length="253" mass="28552">MPPMPPMPPQSQSQAEAADLEEIFCLSWERWSEELVAAVARQQPWPLPPQLTELRLRPALLRLAEAAMNALAAVWSKDVECKRLAQQVDELQRMKGQPVASGPLAVHEQQELAKALLNEEQEVRRLREREHALSEQLAAARASCRKLKDRESNVVQLEVEQKAQLAAAKRLEADAKQQFQDREAELQTLRLQKEEVLAQVAKKDAVQASLSQELRKTKQQLQLSDIQKQKLLTSLQDGHPGHLGQLVSDLKVL</sequence>
<feature type="coiled-coil region" evidence="1">
    <location>
        <begin position="109"/>
        <end position="143"/>
    </location>
</feature>
<proteinExistence type="predicted"/>
<dbReference type="AlphaFoldDB" id="A0A9P1GPY4"/>
<reference evidence="2" key="1">
    <citation type="submission" date="2022-10" db="EMBL/GenBank/DDBJ databases">
        <authorList>
            <person name="Chen Y."/>
            <person name="Dougan E. K."/>
            <person name="Chan C."/>
            <person name="Rhodes N."/>
            <person name="Thang M."/>
        </authorList>
    </citation>
    <scope>NUCLEOTIDE SEQUENCE</scope>
</reference>
<keyword evidence="1" id="KW-0175">Coiled coil</keyword>
<dbReference type="EMBL" id="CAMXCT010006724">
    <property type="protein sequence ID" value="CAI4018976.1"/>
    <property type="molecule type" value="Genomic_DNA"/>
</dbReference>
<dbReference type="EMBL" id="CAMXCT020006724">
    <property type="protein sequence ID" value="CAL1172351.1"/>
    <property type="molecule type" value="Genomic_DNA"/>
</dbReference>
<evidence type="ECO:0000313" key="2">
    <source>
        <dbReference type="EMBL" id="CAI4018976.1"/>
    </source>
</evidence>
<organism evidence="2">
    <name type="scientific">Cladocopium goreaui</name>
    <dbReference type="NCBI Taxonomy" id="2562237"/>
    <lineage>
        <taxon>Eukaryota</taxon>
        <taxon>Sar</taxon>
        <taxon>Alveolata</taxon>
        <taxon>Dinophyceae</taxon>
        <taxon>Suessiales</taxon>
        <taxon>Symbiodiniaceae</taxon>
        <taxon>Cladocopium</taxon>
    </lineage>
</organism>
<name>A0A9P1GPY4_9DINO</name>
<feature type="coiled-coil region" evidence="1">
    <location>
        <begin position="172"/>
        <end position="199"/>
    </location>
</feature>
<reference evidence="3 4" key="2">
    <citation type="submission" date="2024-05" db="EMBL/GenBank/DDBJ databases">
        <authorList>
            <person name="Chen Y."/>
            <person name="Shah S."/>
            <person name="Dougan E. K."/>
            <person name="Thang M."/>
            <person name="Chan C."/>
        </authorList>
    </citation>
    <scope>NUCLEOTIDE SEQUENCE [LARGE SCALE GENOMIC DNA]</scope>
</reference>